<feature type="transmembrane region" description="Helical" evidence="1">
    <location>
        <begin position="12"/>
        <end position="40"/>
    </location>
</feature>
<feature type="transmembrane region" description="Helical" evidence="1">
    <location>
        <begin position="46"/>
        <end position="67"/>
    </location>
</feature>
<dbReference type="Proteomes" id="UP001156706">
    <property type="component" value="Unassembled WGS sequence"/>
</dbReference>
<proteinExistence type="predicted"/>
<comment type="caution">
    <text evidence="2">The sequence shown here is derived from an EMBL/GenBank/DDBJ whole genome shotgun (WGS) entry which is preliminary data.</text>
</comment>
<sequence length="158" mass="18105">MLTRLEMLSFHAAAMIIASIFLLPVSVAIFSFAQMFVYFLGYGYEYGFMLAGVIYFSLSTLATYVYARWTHSHLVQVWEKSDVHNPSILILLGHLAPIALAVALFNSNHQPAHIYVLVLKALFYLVPFVVWGGFFYWKGMATIMHQLSNTHRHLHHKQ</sequence>
<keyword evidence="1" id="KW-0812">Transmembrane</keyword>
<dbReference type="RefSeq" id="WP_284198408.1">
    <property type="nucleotide sequence ID" value="NZ_BSOG01000008.1"/>
</dbReference>
<feature type="transmembrane region" description="Helical" evidence="1">
    <location>
        <begin position="88"/>
        <end position="106"/>
    </location>
</feature>
<evidence type="ECO:0000313" key="2">
    <source>
        <dbReference type="EMBL" id="GLR15340.1"/>
    </source>
</evidence>
<name>A0ABQ5YPK6_9NEIS</name>
<keyword evidence="1" id="KW-0472">Membrane</keyword>
<evidence type="ECO:0000313" key="3">
    <source>
        <dbReference type="Proteomes" id="UP001156706"/>
    </source>
</evidence>
<organism evidence="2 3">
    <name type="scientific">Chitinimonas prasina</name>
    <dbReference type="NCBI Taxonomy" id="1434937"/>
    <lineage>
        <taxon>Bacteria</taxon>
        <taxon>Pseudomonadati</taxon>
        <taxon>Pseudomonadota</taxon>
        <taxon>Betaproteobacteria</taxon>
        <taxon>Neisseriales</taxon>
        <taxon>Chitinibacteraceae</taxon>
        <taxon>Chitinimonas</taxon>
    </lineage>
</organism>
<protein>
    <submittedName>
        <fullName evidence="2">Uncharacterized protein</fullName>
    </submittedName>
</protein>
<dbReference type="EMBL" id="BSOG01000008">
    <property type="protein sequence ID" value="GLR15340.1"/>
    <property type="molecule type" value="Genomic_DNA"/>
</dbReference>
<gene>
    <name evidence="2" type="ORF">GCM10007907_41300</name>
</gene>
<evidence type="ECO:0000256" key="1">
    <source>
        <dbReference type="SAM" id="Phobius"/>
    </source>
</evidence>
<accession>A0ABQ5YPK6</accession>
<keyword evidence="1" id="KW-1133">Transmembrane helix</keyword>
<reference evidence="3" key="1">
    <citation type="journal article" date="2019" name="Int. J. Syst. Evol. Microbiol.">
        <title>The Global Catalogue of Microorganisms (GCM) 10K type strain sequencing project: providing services to taxonomists for standard genome sequencing and annotation.</title>
        <authorList>
            <consortium name="The Broad Institute Genomics Platform"/>
            <consortium name="The Broad Institute Genome Sequencing Center for Infectious Disease"/>
            <person name="Wu L."/>
            <person name="Ma J."/>
        </authorList>
    </citation>
    <scope>NUCLEOTIDE SEQUENCE [LARGE SCALE GENOMIC DNA]</scope>
    <source>
        <strain evidence="3">NBRC 110044</strain>
    </source>
</reference>
<feature type="transmembrane region" description="Helical" evidence="1">
    <location>
        <begin position="112"/>
        <end position="137"/>
    </location>
</feature>
<keyword evidence="3" id="KW-1185">Reference proteome</keyword>